<dbReference type="Pfam" id="PF00034">
    <property type="entry name" value="Cytochrom_C"/>
    <property type="match status" value="1"/>
</dbReference>
<feature type="transmembrane region" description="Helical" evidence="17">
    <location>
        <begin position="20"/>
        <end position="45"/>
    </location>
</feature>
<protein>
    <recommendedName>
        <fullName evidence="14">Cytochrome aa3 subunit 2</fullName>
    </recommendedName>
</protein>
<dbReference type="InterPro" id="IPR002429">
    <property type="entry name" value="CcO_II-like_C"/>
</dbReference>
<dbReference type="PROSITE" id="PS51007">
    <property type="entry name" value="CYTC"/>
    <property type="match status" value="1"/>
</dbReference>
<keyword evidence="9 17" id="KW-1133">Transmembrane helix</keyword>
<evidence type="ECO:0000256" key="7">
    <source>
        <dbReference type="ARBA" id="ARBA00022723"/>
    </source>
</evidence>
<keyword evidence="7 16" id="KW-0479">Metal-binding</keyword>
<keyword evidence="8" id="KW-0249">Electron transport</keyword>
<dbReference type="InterPro" id="IPR036909">
    <property type="entry name" value="Cyt_c-like_dom_sf"/>
</dbReference>
<evidence type="ECO:0000256" key="9">
    <source>
        <dbReference type="ARBA" id="ARBA00022989"/>
    </source>
</evidence>
<comment type="subcellular location">
    <subcellularLocation>
        <location evidence="1">Membrane</location>
        <topology evidence="1">Multi-pass membrane protein</topology>
    </subcellularLocation>
</comment>
<evidence type="ECO:0000256" key="13">
    <source>
        <dbReference type="ARBA" id="ARBA00024688"/>
    </source>
</evidence>
<evidence type="ECO:0000256" key="10">
    <source>
        <dbReference type="ARBA" id="ARBA00023004"/>
    </source>
</evidence>
<dbReference type="SUPFAM" id="SSF46626">
    <property type="entry name" value="Cytochrome c"/>
    <property type="match status" value="1"/>
</dbReference>
<evidence type="ECO:0000313" key="21">
    <source>
        <dbReference type="Proteomes" id="UP001595828"/>
    </source>
</evidence>
<evidence type="ECO:0000256" key="8">
    <source>
        <dbReference type="ARBA" id="ARBA00022982"/>
    </source>
</evidence>
<dbReference type="PROSITE" id="PS50857">
    <property type="entry name" value="COX2_CUA"/>
    <property type="match status" value="1"/>
</dbReference>
<comment type="similarity">
    <text evidence="2">Belongs to the cytochrome c oxidase subunit 2 family.</text>
</comment>
<evidence type="ECO:0000256" key="6">
    <source>
        <dbReference type="ARBA" id="ARBA00022692"/>
    </source>
</evidence>
<evidence type="ECO:0000313" key="20">
    <source>
        <dbReference type="EMBL" id="MFC4296312.1"/>
    </source>
</evidence>
<dbReference type="PANTHER" id="PTHR22888:SF9">
    <property type="entry name" value="CYTOCHROME C OXIDASE SUBUNIT 2"/>
    <property type="match status" value="1"/>
</dbReference>
<dbReference type="InterPro" id="IPR045187">
    <property type="entry name" value="CcO_II"/>
</dbReference>
<comment type="catalytic activity">
    <reaction evidence="15">
        <text>4 Fe(II)-[cytochrome c] + O2 + 8 H(+)(in) = 4 Fe(III)-[cytochrome c] + 2 H2O + 4 H(+)(out)</text>
        <dbReference type="Rhea" id="RHEA:11436"/>
        <dbReference type="Rhea" id="RHEA-COMP:10350"/>
        <dbReference type="Rhea" id="RHEA-COMP:14399"/>
        <dbReference type="ChEBI" id="CHEBI:15377"/>
        <dbReference type="ChEBI" id="CHEBI:15378"/>
        <dbReference type="ChEBI" id="CHEBI:15379"/>
        <dbReference type="ChEBI" id="CHEBI:29033"/>
        <dbReference type="ChEBI" id="CHEBI:29034"/>
        <dbReference type="EC" id="7.1.1.9"/>
    </reaction>
</comment>
<dbReference type="InterPro" id="IPR014222">
    <property type="entry name" value="Cyt_c_oxidase_su2"/>
</dbReference>
<keyword evidence="12 17" id="KW-0472">Membrane</keyword>
<dbReference type="RefSeq" id="WP_379539868.1">
    <property type="nucleotide sequence ID" value="NZ_JBHSDR010000008.1"/>
</dbReference>
<dbReference type="Pfam" id="PF00116">
    <property type="entry name" value="COX2"/>
    <property type="match status" value="1"/>
</dbReference>
<keyword evidence="6 17" id="KW-0812">Transmembrane</keyword>
<comment type="function">
    <text evidence="13">Subunits I and II form the functional core of the enzyme complex. Electrons originating in cytochrome c are transferred via heme a and Cu(A) to the binuclear center formed by heme a3 and Cu(B).</text>
</comment>
<keyword evidence="21" id="KW-1185">Reference proteome</keyword>
<dbReference type="InterPro" id="IPR008972">
    <property type="entry name" value="Cupredoxin"/>
</dbReference>
<dbReference type="Proteomes" id="UP001595828">
    <property type="component" value="Unassembled WGS sequence"/>
</dbReference>
<proteinExistence type="inferred from homology"/>
<evidence type="ECO:0000256" key="3">
    <source>
        <dbReference type="ARBA" id="ARBA00022448"/>
    </source>
</evidence>
<keyword evidence="11" id="KW-0186">Copper</keyword>
<reference evidence="21" key="1">
    <citation type="journal article" date="2019" name="Int. J. Syst. Evol. Microbiol.">
        <title>The Global Catalogue of Microorganisms (GCM) 10K type strain sequencing project: providing services to taxonomists for standard genome sequencing and annotation.</title>
        <authorList>
            <consortium name="The Broad Institute Genomics Platform"/>
            <consortium name="The Broad Institute Genome Sequencing Center for Infectious Disease"/>
            <person name="Wu L."/>
            <person name="Ma J."/>
        </authorList>
    </citation>
    <scope>NUCLEOTIDE SEQUENCE [LARGE SCALE GENOMIC DNA]</scope>
    <source>
        <strain evidence="21">CGMCC 1.12989</strain>
    </source>
</reference>
<dbReference type="InterPro" id="IPR001505">
    <property type="entry name" value="Copper_CuA"/>
</dbReference>
<evidence type="ECO:0000256" key="11">
    <source>
        <dbReference type="ARBA" id="ARBA00023008"/>
    </source>
</evidence>
<accession>A0ABV8RT53</accession>
<dbReference type="SUPFAM" id="SSF49503">
    <property type="entry name" value="Cupredoxins"/>
    <property type="match status" value="1"/>
</dbReference>
<gene>
    <name evidence="20" type="primary">coxB</name>
    <name evidence="20" type="ORF">ACFO0A_14740</name>
</gene>
<dbReference type="NCBIfam" id="TIGR02866">
    <property type="entry name" value="CoxB"/>
    <property type="match status" value="1"/>
</dbReference>
<evidence type="ECO:0000256" key="4">
    <source>
        <dbReference type="ARBA" id="ARBA00022617"/>
    </source>
</evidence>
<keyword evidence="5" id="KW-0679">Respiratory chain</keyword>
<keyword evidence="4 16" id="KW-0349">Heme</keyword>
<sequence length="319" mass="34568">MNWPPLNFLSSSGTEAGVILPLTLFVLAVSVAVVVIIAGILSLAVRRRPFASETAPDSVAVSRTKGGTRLIAIGLGISMALLLPTLGWTMVALGQISHAPRRPDVEIDLTAHQWWWQADYNGAAPYQRFATANELHIPVGANVLVRLRGSDVIHSFWVPQLGGKTDMIPGQVNLAWLKADRPGRFTGQCSEYCGLEHAHMGLEVVAETPKQFESWRRAQLQTAPPPASPAQARGFALAEYRCGMCHAIRGTSAGSHFGPDLTHLQSRRMLAANTLPNALPSLSAWIEDPQGIKPGAQMPPQHLSGRELNDLTSYLETLR</sequence>
<dbReference type="CDD" id="cd04213">
    <property type="entry name" value="CuRO_CcO_Caa3_II"/>
    <property type="match status" value="1"/>
</dbReference>
<dbReference type="PANTHER" id="PTHR22888">
    <property type="entry name" value="CYTOCHROME C OXIDASE, SUBUNIT II"/>
    <property type="match status" value="1"/>
</dbReference>
<evidence type="ECO:0000256" key="16">
    <source>
        <dbReference type="PROSITE-ProRule" id="PRU00433"/>
    </source>
</evidence>
<name>A0ABV8RT53_9SPHN</name>
<evidence type="ECO:0000256" key="1">
    <source>
        <dbReference type="ARBA" id="ARBA00004141"/>
    </source>
</evidence>
<dbReference type="Gene3D" id="2.60.40.420">
    <property type="entry name" value="Cupredoxins - blue copper proteins"/>
    <property type="match status" value="1"/>
</dbReference>
<feature type="domain" description="Cytochrome oxidase subunit II copper A binding" evidence="18">
    <location>
        <begin position="102"/>
        <end position="218"/>
    </location>
</feature>
<evidence type="ECO:0000256" key="15">
    <source>
        <dbReference type="ARBA" id="ARBA00047816"/>
    </source>
</evidence>
<evidence type="ECO:0000256" key="2">
    <source>
        <dbReference type="ARBA" id="ARBA00007866"/>
    </source>
</evidence>
<evidence type="ECO:0000256" key="5">
    <source>
        <dbReference type="ARBA" id="ARBA00022660"/>
    </source>
</evidence>
<comment type="caution">
    <text evidence="20">The sequence shown here is derived from an EMBL/GenBank/DDBJ whole genome shotgun (WGS) entry which is preliminary data.</text>
</comment>
<keyword evidence="10 16" id="KW-0408">Iron</keyword>
<dbReference type="InterPro" id="IPR034236">
    <property type="entry name" value="CuRO_CcO_Caa3_II"/>
</dbReference>
<evidence type="ECO:0000256" key="12">
    <source>
        <dbReference type="ARBA" id="ARBA00023136"/>
    </source>
</evidence>
<evidence type="ECO:0000256" key="17">
    <source>
        <dbReference type="SAM" id="Phobius"/>
    </source>
</evidence>
<feature type="domain" description="Cytochrome c" evidence="19">
    <location>
        <begin position="229"/>
        <end position="319"/>
    </location>
</feature>
<dbReference type="PROSITE" id="PS00078">
    <property type="entry name" value="COX2"/>
    <property type="match status" value="1"/>
</dbReference>
<organism evidence="20 21">
    <name type="scientific">Novosphingobium tardum</name>
    <dbReference type="NCBI Taxonomy" id="1538021"/>
    <lineage>
        <taxon>Bacteria</taxon>
        <taxon>Pseudomonadati</taxon>
        <taxon>Pseudomonadota</taxon>
        <taxon>Alphaproteobacteria</taxon>
        <taxon>Sphingomonadales</taxon>
        <taxon>Sphingomonadaceae</taxon>
        <taxon>Novosphingobium</taxon>
    </lineage>
</organism>
<dbReference type="InterPro" id="IPR009056">
    <property type="entry name" value="Cyt_c-like_dom"/>
</dbReference>
<evidence type="ECO:0000256" key="14">
    <source>
        <dbReference type="ARBA" id="ARBA00031399"/>
    </source>
</evidence>
<dbReference type="EMBL" id="JBHSDR010000008">
    <property type="protein sequence ID" value="MFC4296312.1"/>
    <property type="molecule type" value="Genomic_DNA"/>
</dbReference>
<evidence type="ECO:0000259" key="18">
    <source>
        <dbReference type="PROSITE" id="PS50857"/>
    </source>
</evidence>
<feature type="transmembrane region" description="Helical" evidence="17">
    <location>
        <begin position="70"/>
        <end position="93"/>
    </location>
</feature>
<evidence type="ECO:0000259" key="19">
    <source>
        <dbReference type="PROSITE" id="PS51007"/>
    </source>
</evidence>
<keyword evidence="3" id="KW-0813">Transport</keyword>